<comment type="caution">
    <text evidence="1">The sequence shown here is derived from an EMBL/GenBank/DDBJ whole genome shotgun (WGS) entry which is preliminary data.</text>
</comment>
<protein>
    <submittedName>
        <fullName evidence="1">Uncharacterized protein</fullName>
    </submittedName>
</protein>
<dbReference type="EMBL" id="JADIMO010000123">
    <property type="protein sequence ID" value="MBO8445922.1"/>
    <property type="molecule type" value="Genomic_DNA"/>
</dbReference>
<gene>
    <name evidence="1" type="ORF">IAC23_09595</name>
</gene>
<accession>A0A9D9HDN8</accession>
<organism evidence="1 2">
    <name type="scientific">Candidatus Cryptobacteroides merdavium</name>
    <dbReference type="NCBI Taxonomy" id="2840769"/>
    <lineage>
        <taxon>Bacteria</taxon>
        <taxon>Pseudomonadati</taxon>
        <taxon>Bacteroidota</taxon>
        <taxon>Bacteroidia</taxon>
        <taxon>Bacteroidales</taxon>
        <taxon>Candidatus Cryptobacteroides</taxon>
    </lineage>
</organism>
<reference evidence="1" key="1">
    <citation type="submission" date="2020-10" db="EMBL/GenBank/DDBJ databases">
        <authorList>
            <person name="Gilroy R."/>
        </authorList>
    </citation>
    <scope>NUCLEOTIDE SEQUENCE</scope>
    <source>
        <strain evidence="1">D5-748</strain>
    </source>
</reference>
<evidence type="ECO:0000313" key="1">
    <source>
        <dbReference type="EMBL" id="MBO8445922.1"/>
    </source>
</evidence>
<name>A0A9D9HDN8_9BACT</name>
<evidence type="ECO:0000313" key="2">
    <source>
        <dbReference type="Proteomes" id="UP000823619"/>
    </source>
</evidence>
<reference evidence="1" key="2">
    <citation type="journal article" date="2021" name="PeerJ">
        <title>Extensive microbial diversity within the chicken gut microbiome revealed by metagenomics and culture.</title>
        <authorList>
            <person name="Gilroy R."/>
            <person name="Ravi A."/>
            <person name="Getino M."/>
            <person name="Pursley I."/>
            <person name="Horton D.L."/>
            <person name="Alikhan N.F."/>
            <person name="Baker D."/>
            <person name="Gharbi K."/>
            <person name="Hall N."/>
            <person name="Watson M."/>
            <person name="Adriaenssens E.M."/>
            <person name="Foster-Nyarko E."/>
            <person name="Jarju S."/>
            <person name="Secka A."/>
            <person name="Antonio M."/>
            <person name="Oren A."/>
            <person name="Chaudhuri R.R."/>
            <person name="La Ragione R."/>
            <person name="Hildebrand F."/>
            <person name="Pallen M.J."/>
        </authorList>
    </citation>
    <scope>NUCLEOTIDE SEQUENCE</scope>
    <source>
        <strain evidence="1">D5-748</strain>
    </source>
</reference>
<proteinExistence type="predicted"/>
<dbReference type="Proteomes" id="UP000823619">
    <property type="component" value="Unassembled WGS sequence"/>
</dbReference>
<dbReference type="AlphaFoldDB" id="A0A9D9HDN8"/>
<sequence length="90" mass="10425">MAILQFFPKTADISFFLFNKMPPSGNLQPEKNPMLLKSIAFKINFECDKKEKFLQKREKSRCISPHIFEIHKLPGDFGAKAPRKPMIISE</sequence>